<accession>A0A0C9YZI5</accession>
<evidence type="ECO:0000256" key="1">
    <source>
        <dbReference type="ARBA" id="ARBA00004340"/>
    </source>
</evidence>
<evidence type="ECO:0000256" key="2">
    <source>
        <dbReference type="ARBA" id="ARBA00004613"/>
    </source>
</evidence>
<feature type="domain" description="Crinkler effector protein N-terminal" evidence="4">
    <location>
        <begin position="119"/>
        <end position="217"/>
    </location>
</feature>
<evidence type="ECO:0000313" key="5">
    <source>
        <dbReference type="EMBL" id="KIK22196.1"/>
    </source>
</evidence>
<gene>
    <name evidence="5" type="ORF">PISMIDRAFT_509122</name>
</gene>
<dbReference type="Pfam" id="PF20147">
    <property type="entry name" value="Crinkler"/>
    <property type="match status" value="2"/>
</dbReference>
<dbReference type="GO" id="GO:0005576">
    <property type="term" value="C:extracellular region"/>
    <property type="evidence" value="ECO:0007669"/>
    <property type="project" value="UniProtKB-SubCell"/>
</dbReference>
<reference evidence="5 6" key="1">
    <citation type="submission" date="2014-04" db="EMBL/GenBank/DDBJ databases">
        <authorList>
            <consortium name="DOE Joint Genome Institute"/>
            <person name="Kuo A."/>
            <person name="Kohler A."/>
            <person name="Costa M.D."/>
            <person name="Nagy L.G."/>
            <person name="Floudas D."/>
            <person name="Copeland A."/>
            <person name="Barry K.W."/>
            <person name="Cichocki N."/>
            <person name="Veneault-Fourrey C."/>
            <person name="LaButti K."/>
            <person name="Lindquist E.A."/>
            <person name="Lipzen A."/>
            <person name="Lundell T."/>
            <person name="Morin E."/>
            <person name="Murat C."/>
            <person name="Sun H."/>
            <person name="Tunlid A."/>
            <person name="Henrissat B."/>
            <person name="Grigoriev I.V."/>
            <person name="Hibbett D.S."/>
            <person name="Martin F."/>
            <person name="Nordberg H.P."/>
            <person name="Cantor M.N."/>
            <person name="Hua S.X."/>
        </authorList>
    </citation>
    <scope>NUCLEOTIDE SEQUENCE [LARGE SCALE GENOMIC DNA]</scope>
    <source>
        <strain evidence="5 6">441</strain>
    </source>
</reference>
<protein>
    <recommendedName>
        <fullName evidence="4">Crinkler effector protein N-terminal domain-containing protein</fullName>
    </recommendedName>
</protein>
<dbReference type="EMBL" id="KN833742">
    <property type="protein sequence ID" value="KIK22196.1"/>
    <property type="molecule type" value="Genomic_DNA"/>
</dbReference>
<keyword evidence="6" id="KW-1185">Reference proteome</keyword>
<sequence length="263" mass="29515">MSDILSLNCLVWDDVRDHLFTVELPSTENVSILRGAIKKAKQPYFDSIPADHLDIYRTSALVAGWDDADDTEGLMEALADGGHTKLFPLRALSKVFDQPLVVSGLHVLVKPPSTFTATISLNCLVLGDTRNHIFTIELAISANVGVLRKAIKKEKQPYFNNVDADELSLYRTSLPDDGELEGKLRSLNFDEPLQPTSILAEIFPDLPVASHLHIVVQPPHEEQNDILTELNECCEDRCSTHFIWTIDLDSFQTYHHIDEKLPF</sequence>
<organism evidence="5 6">
    <name type="scientific">Pisolithus microcarpus 441</name>
    <dbReference type="NCBI Taxonomy" id="765257"/>
    <lineage>
        <taxon>Eukaryota</taxon>
        <taxon>Fungi</taxon>
        <taxon>Dikarya</taxon>
        <taxon>Basidiomycota</taxon>
        <taxon>Agaricomycotina</taxon>
        <taxon>Agaricomycetes</taxon>
        <taxon>Agaricomycetidae</taxon>
        <taxon>Boletales</taxon>
        <taxon>Sclerodermatineae</taxon>
        <taxon>Pisolithaceae</taxon>
        <taxon>Pisolithus</taxon>
    </lineage>
</organism>
<dbReference type="OrthoDB" id="3168051at2759"/>
<evidence type="ECO:0000259" key="4">
    <source>
        <dbReference type="Pfam" id="PF20147"/>
    </source>
</evidence>
<feature type="domain" description="Crinkler effector protein N-terminal" evidence="4">
    <location>
        <begin position="5"/>
        <end position="110"/>
    </location>
</feature>
<dbReference type="GO" id="GO:0043657">
    <property type="term" value="C:host cell"/>
    <property type="evidence" value="ECO:0007669"/>
    <property type="project" value="UniProtKB-SubCell"/>
</dbReference>
<keyword evidence="3" id="KW-0964">Secreted</keyword>
<dbReference type="AlphaFoldDB" id="A0A0C9YZI5"/>
<comment type="subcellular location">
    <subcellularLocation>
        <location evidence="1">Host cell</location>
    </subcellularLocation>
    <subcellularLocation>
        <location evidence="2">Secreted</location>
    </subcellularLocation>
</comment>
<proteinExistence type="predicted"/>
<dbReference type="Proteomes" id="UP000054018">
    <property type="component" value="Unassembled WGS sequence"/>
</dbReference>
<reference evidence="6" key="2">
    <citation type="submission" date="2015-01" db="EMBL/GenBank/DDBJ databases">
        <title>Evolutionary Origins and Diversification of the Mycorrhizal Mutualists.</title>
        <authorList>
            <consortium name="DOE Joint Genome Institute"/>
            <consortium name="Mycorrhizal Genomics Consortium"/>
            <person name="Kohler A."/>
            <person name="Kuo A."/>
            <person name="Nagy L.G."/>
            <person name="Floudas D."/>
            <person name="Copeland A."/>
            <person name="Barry K.W."/>
            <person name="Cichocki N."/>
            <person name="Veneault-Fourrey C."/>
            <person name="LaButti K."/>
            <person name="Lindquist E.A."/>
            <person name="Lipzen A."/>
            <person name="Lundell T."/>
            <person name="Morin E."/>
            <person name="Murat C."/>
            <person name="Riley R."/>
            <person name="Ohm R."/>
            <person name="Sun H."/>
            <person name="Tunlid A."/>
            <person name="Henrissat B."/>
            <person name="Grigoriev I.V."/>
            <person name="Hibbett D.S."/>
            <person name="Martin F."/>
        </authorList>
    </citation>
    <scope>NUCLEOTIDE SEQUENCE [LARGE SCALE GENOMIC DNA]</scope>
    <source>
        <strain evidence="6">441</strain>
    </source>
</reference>
<name>A0A0C9YZI5_9AGAM</name>
<dbReference type="InterPro" id="IPR045379">
    <property type="entry name" value="Crinkler_N"/>
</dbReference>
<evidence type="ECO:0000256" key="3">
    <source>
        <dbReference type="ARBA" id="ARBA00022525"/>
    </source>
</evidence>
<evidence type="ECO:0000313" key="6">
    <source>
        <dbReference type="Proteomes" id="UP000054018"/>
    </source>
</evidence>
<dbReference type="HOGENOM" id="CLU_074871_0_0_1"/>